<dbReference type="SUPFAM" id="SSF54001">
    <property type="entry name" value="Cysteine proteinases"/>
    <property type="match status" value="1"/>
</dbReference>
<proteinExistence type="predicted"/>
<name>A0A5E4PMD8_9NEOP</name>
<dbReference type="Pfam" id="PF02338">
    <property type="entry name" value="OTU"/>
    <property type="match status" value="1"/>
</dbReference>
<sequence length="143" mass="16871">MSFDEGVFMDRRIIPIRGDGNCLFRSLSFCIFGTQERHREIRLDAVNRVVDNWHRYKDFIIGDRSYGFLIHSPSDYRSLMSRDGEYAGHVELHSVSELYPDFKFLVHRDHCSKTIEYGHGRIVKHLLFSGYLDAGHYSVLEYY</sequence>
<dbReference type="GO" id="GO:0004843">
    <property type="term" value="F:cysteine-type deubiquitinase activity"/>
    <property type="evidence" value="ECO:0007669"/>
    <property type="project" value="TreeGrafter"/>
</dbReference>
<evidence type="ECO:0000259" key="1">
    <source>
        <dbReference type="PROSITE" id="PS50802"/>
    </source>
</evidence>
<dbReference type="PANTHER" id="PTHR12419:SF7">
    <property type="entry name" value="OTU DOMAIN-CONTAINING PROTEIN 3"/>
    <property type="match status" value="1"/>
</dbReference>
<gene>
    <name evidence="2" type="ORF">LSINAPIS_LOCUS174</name>
</gene>
<dbReference type="CDD" id="cd22757">
    <property type="entry name" value="OTU_P87_VP80-like"/>
    <property type="match status" value="1"/>
</dbReference>
<dbReference type="InterPro" id="IPR050704">
    <property type="entry name" value="Peptidase_C85-like"/>
</dbReference>
<feature type="domain" description="OTU" evidence="1">
    <location>
        <begin position="11"/>
        <end position="143"/>
    </location>
</feature>
<keyword evidence="3" id="KW-1185">Reference proteome</keyword>
<dbReference type="EMBL" id="FZQP02000002">
    <property type="protein sequence ID" value="VVC86332.1"/>
    <property type="molecule type" value="Genomic_DNA"/>
</dbReference>
<dbReference type="InterPro" id="IPR038765">
    <property type="entry name" value="Papain-like_cys_pep_sf"/>
</dbReference>
<protein>
    <recommendedName>
        <fullName evidence="1">OTU domain-containing protein</fullName>
    </recommendedName>
</protein>
<evidence type="ECO:0000313" key="3">
    <source>
        <dbReference type="Proteomes" id="UP000324832"/>
    </source>
</evidence>
<reference evidence="2 3" key="1">
    <citation type="submission" date="2017-07" db="EMBL/GenBank/DDBJ databases">
        <authorList>
            <person name="Talla V."/>
            <person name="Backstrom N."/>
        </authorList>
    </citation>
    <scope>NUCLEOTIDE SEQUENCE [LARGE SCALE GENOMIC DNA]</scope>
</reference>
<dbReference type="Gene3D" id="3.90.70.80">
    <property type="match status" value="1"/>
</dbReference>
<dbReference type="PROSITE" id="PS50802">
    <property type="entry name" value="OTU"/>
    <property type="match status" value="1"/>
</dbReference>
<dbReference type="PANTHER" id="PTHR12419">
    <property type="entry name" value="OTU DOMAIN CONTAINING PROTEIN"/>
    <property type="match status" value="1"/>
</dbReference>
<dbReference type="InterPro" id="IPR003323">
    <property type="entry name" value="OTU_dom"/>
</dbReference>
<dbReference type="AlphaFoldDB" id="A0A5E4PMD8"/>
<dbReference type="GO" id="GO:0016579">
    <property type="term" value="P:protein deubiquitination"/>
    <property type="evidence" value="ECO:0007669"/>
    <property type="project" value="TreeGrafter"/>
</dbReference>
<accession>A0A5E4PMD8</accession>
<evidence type="ECO:0000313" key="2">
    <source>
        <dbReference type="EMBL" id="VVC86332.1"/>
    </source>
</evidence>
<organism evidence="2 3">
    <name type="scientific">Leptidea sinapis</name>
    <dbReference type="NCBI Taxonomy" id="189913"/>
    <lineage>
        <taxon>Eukaryota</taxon>
        <taxon>Metazoa</taxon>
        <taxon>Ecdysozoa</taxon>
        <taxon>Arthropoda</taxon>
        <taxon>Hexapoda</taxon>
        <taxon>Insecta</taxon>
        <taxon>Pterygota</taxon>
        <taxon>Neoptera</taxon>
        <taxon>Endopterygota</taxon>
        <taxon>Lepidoptera</taxon>
        <taxon>Glossata</taxon>
        <taxon>Ditrysia</taxon>
        <taxon>Papilionoidea</taxon>
        <taxon>Pieridae</taxon>
        <taxon>Dismorphiinae</taxon>
        <taxon>Leptidea</taxon>
    </lineage>
</organism>
<dbReference type="Proteomes" id="UP000324832">
    <property type="component" value="Unassembled WGS sequence"/>
</dbReference>